<dbReference type="AlphaFoldDB" id="A0A0D1K8T5"/>
<dbReference type="GeneID" id="39574427"/>
<reference evidence="1 2" key="1">
    <citation type="submission" date="2014-12" db="EMBL/GenBank/DDBJ databases">
        <title>Comparative genome analysis of Bacillus coagulans HM-08, Clostridium butyricum HM-68, Bacillus subtilis HM-66 and Bacillus licheniformis BL-09.</title>
        <authorList>
            <person name="Zhang H."/>
        </authorList>
    </citation>
    <scope>NUCLEOTIDE SEQUENCE [LARGE SCALE GENOMIC DNA]</scope>
    <source>
        <strain evidence="1 2">HM-66</strain>
    </source>
</reference>
<sequence>MNADYTWVEASLDAHEKQIWTAIPIPNELNTEGTLERVFESLGFSIRGYSYLESCSLSEKFLCAHSSPERGYRWVEAVLVHGLELNKITIPIPLEIDVSKFLNEVLGAIGYTISQYFTLDGFNIESLLWSEESYKKDVQSGGKGVIWDW</sequence>
<comment type="caution">
    <text evidence="1">The sequence shown here is derived from an EMBL/GenBank/DDBJ whole genome shotgun (WGS) entry which is preliminary data.</text>
</comment>
<protein>
    <submittedName>
        <fullName evidence="1">Uncharacterized protein</fullName>
    </submittedName>
</protein>
<dbReference type="EMBL" id="JXBC01000014">
    <property type="protein sequence ID" value="KIU04540.1"/>
    <property type="molecule type" value="Genomic_DNA"/>
</dbReference>
<evidence type="ECO:0000313" key="1">
    <source>
        <dbReference type="EMBL" id="KIU04540.1"/>
    </source>
</evidence>
<gene>
    <name evidence="1" type="ORF">SC09_contig8orf00206</name>
</gene>
<accession>A0A0D1K8T5</accession>
<organism evidence="1 2">
    <name type="scientific">Bacillus subtilis</name>
    <dbReference type="NCBI Taxonomy" id="1423"/>
    <lineage>
        <taxon>Bacteria</taxon>
        <taxon>Bacillati</taxon>
        <taxon>Bacillota</taxon>
        <taxon>Bacilli</taxon>
        <taxon>Bacillales</taxon>
        <taxon>Bacillaceae</taxon>
        <taxon>Bacillus</taxon>
    </lineage>
</organism>
<proteinExistence type="predicted"/>
<name>A0A0D1K8T5_BACIU</name>
<dbReference type="RefSeq" id="WP_043859127.1">
    <property type="nucleotide sequence ID" value="NZ_CP061871.1"/>
</dbReference>
<evidence type="ECO:0000313" key="2">
    <source>
        <dbReference type="Proteomes" id="UP000032247"/>
    </source>
</evidence>
<dbReference type="Proteomes" id="UP000032247">
    <property type="component" value="Unassembled WGS sequence"/>
</dbReference>
<dbReference type="PATRIC" id="fig|1423.173.peg.5004"/>